<accession>X1R100</accession>
<organism evidence="1">
    <name type="scientific">marine sediment metagenome</name>
    <dbReference type="NCBI Taxonomy" id="412755"/>
    <lineage>
        <taxon>unclassified sequences</taxon>
        <taxon>metagenomes</taxon>
        <taxon>ecological metagenomes</taxon>
    </lineage>
</organism>
<proteinExistence type="predicted"/>
<dbReference type="EMBL" id="BARW01012898">
    <property type="protein sequence ID" value="GAI74208.1"/>
    <property type="molecule type" value="Genomic_DNA"/>
</dbReference>
<feature type="non-terminal residue" evidence="1">
    <location>
        <position position="178"/>
    </location>
</feature>
<name>X1R100_9ZZZZ</name>
<reference evidence="1" key="1">
    <citation type="journal article" date="2014" name="Front. Microbiol.">
        <title>High frequency of phylogenetically diverse reductive dehalogenase-homologous genes in deep subseafloor sedimentary metagenomes.</title>
        <authorList>
            <person name="Kawai M."/>
            <person name="Futagami T."/>
            <person name="Toyoda A."/>
            <person name="Takaki Y."/>
            <person name="Nishi S."/>
            <person name="Hori S."/>
            <person name="Arai W."/>
            <person name="Tsubouchi T."/>
            <person name="Morono Y."/>
            <person name="Uchiyama I."/>
            <person name="Ito T."/>
            <person name="Fujiyama A."/>
            <person name="Inagaki F."/>
            <person name="Takami H."/>
        </authorList>
    </citation>
    <scope>NUCLEOTIDE SEQUENCE</scope>
    <source>
        <strain evidence="1">Expedition CK06-06</strain>
    </source>
</reference>
<sequence length="178" mass="19782">WYGNMYAGPTNGGVMPLDNSSWSDWWDGFAWRHQCPLSATRDTVDGRSIKGHVDDYWVQYGSSAADPFDGNWTEHTYGECTGDYMKTNQDAYGNTDGSTTFWYYGSGAPTPCSDLEAAGPPYSWDGGCGLQYFYESRGYTVSDAYNQYIYGYDGNTQGFTFAQFQSEINAGRPALSPC</sequence>
<protein>
    <submittedName>
        <fullName evidence="1">Uncharacterized protein</fullName>
    </submittedName>
</protein>
<feature type="non-terminal residue" evidence="1">
    <location>
        <position position="1"/>
    </location>
</feature>
<gene>
    <name evidence="1" type="ORF">S12H4_24006</name>
</gene>
<dbReference type="AlphaFoldDB" id="X1R100"/>
<comment type="caution">
    <text evidence="1">The sequence shown here is derived from an EMBL/GenBank/DDBJ whole genome shotgun (WGS) entry which is preliminary data.</text>
</comment>
<evidence type="ECO:0000313" key="1">
    <source>
        <dbReference type="EMBL" id="GAI74208.1"/>
    </source>
</evidence>